<dbReference type="InterPro" id="IPR005647">
    <property type="entry name" value="Mnd1"/>
</dbReference>
<proteinExistence type="inferred from homology"/>
<evidence type="ECO:0000256" key="1">
    <source>
        <dbReference type="ARBA" id="ARBA00004123"/>
    </source>
</evidence>
<dbReference type="EMBL" id="HBIC01029253">
    <property type="protein sequence ID" value="CAE0285903.1"/>
    <property type="molecule type" value="Transcribed_RNA"/>
</dbReference>
<dbReference type="AlphaFoldDB" id="A0A7S3H5Q4"/>
<keyword evidence="3 6" id="KW-0175">Coiled coil</keyword>
<comment type="similarity">
    <text evidence="2 5">Belongs to the MND1 family.</text>
</comment>
<organism evidence="9">
    <name type="scientific">Spumella elongata</name>
    <dbReference type="NCBI Taxonomy" id="89044"/>
    <lineage>
        <taxon>Eukaryota</taxon>
        <taxon>Sar</taxon>
        <taxon>Stramenopiles</taxon>
        <taxon>Ochrophyta</taxon>
        <taxon>Chrysophyceae</taxon>
        <taxon>Chromulinales</taxon>
        <taxon>Chromulinaceae</taxon>
        <taxon>Spumella</taxon>
    </lineage>
</organism>
<keyword evidence="4 5" id="KW-0539">Nucleus</keyword>
<feature type="domain" description="Mnd1 HTH" evidence="7">
    <location>
        <begin position="18"/>
        <end position="76"/>
    </location>
</feature>
<dbReference type="InterPro" id="IPR040661">
    <property type="entry name" value="LZ3wCH"/>
</dbReference>
<evidence type="ECO:0000256" key="6">
    <source>
        <dbReference type="SAM" id="Coils"/>
    </source>
</evidence>
<dbReference type="GO" id="GO:0007131">
    <property type="term" value="P:reciprocal meiotic recombination"/>
    <property type="evidence" value="ECO:0007669"/>
    <property type="project" value="InterPro"/>
</dbReference>
<dbReference type="EMBL" id="HBIC01029254">
    <property type="protein sequence ID" value="CAE0285904.1"/>
    <property type="molecule type" value="Transcribed_RNA"/>
</dbReference>
<comment type="subcellular location">
    <subcellularLocation>
        <location evidence="1 5">Nucleus</location>
    </subcellularLocation>
</comment>
<protein>
    <recommendedName>
        <fullName evidence="11">Meiotic nuclear division protein 1 homolog</fullName>
    </recommendedName>
</protein>
<accession>A0A7S3H5Q4</accession>
<dbReference type="InterPro" id="IPR040453">
    <property type="entry name" value="Mnd1_HTH"/>
</dbReference>
<sequence>MSTKKRKGLSAEEKRNVILGIYHDRKEPFNLKEIETIASKMGVVQQTVKDMNQSLVDDFLVFSDKIGSANFFWSFPSKAYQDQNVRKDNLVSARGQIQQNIDSAKEQIVQARADRSHPSRNQMMAELANLKKEEEHLDGQLEQLKVNDPEEIRRVEKLALINKAAADRWTDNIWQIKTYLTKKKGMAGKEADKLLHIDSSFDYVDYQPVGSKRKVG</sequence>
<dbReference type="PIRSF" id="PIRSF026991">
    <property type="entry name" value="Mnd1"/>
    <property type="match status" value="1"/>
</dbReference>
<feature type="coiled-coil region" evidence="6">
    <location>
        <begin position="87"/>
        <end position="147"/>
    </location>
</feature>
<dbReference type="GO" id="GO:0003690">
    <property type="term" value="F:double-stranded DNA binding"/>
    <property type="evidence" value="ECO:0007669"/>
    <property type="project" value="InterPro"/>
</dbReference>
<dbReference type="GO" id="GO:0005634">
    <property type="term" value="C:nucleus"/>
    <property type="evidence" value="ECO:0007669"/>
    <property type="project" value="UniProtKB-SubCell"/>
</dbReference>
<gene>
    <name evidence="9" type="ORF">SELO1098_LOCUS14744</name>
    <name evidence="10" type="ORF">SELO1098_LOCUS14745</name>
</gene>
<name>A0A7S3H5Q4_9STRA</name>
<evidence type="ECO:0000259" key="7">
    <source>
        <dbReference type="Pfam" id="PF03962"/>
    </source>
</evidence>
<evidence type="ECO:0000256" key="3">
    <source>
        <dbReference type="ARBA" id="ARBA00023054"/>
    </source>
</evidence>
<evidence type="ECO:0000313" key="9">
    <source>
        <dbReference type="EMBL" id="CAE0285903.1"/>
    </source>
</evidence>
<evidence type="ECO:0000256" key="5">
    <source>
        <dbReference type="PIRNR" id="PIRNR026991"/>
    </source>
</evidence>
<evidence type="ECO:0008006" key="11">
    <source>
        <dbReference type="Google" id="ProtNLM"/>
    </source>
</evidence>
<dbReference type="Pfam" id="PF03962">
    <property type="entry name" value="Mnd1"/>
    <property type="match status" value="1"/>
</dbReference>
<evidence type="ECO:0000313" key="10">
    <source>
        <dbReference type="EMBL" id="CAE0285904.1"/>
    </source>
</evidence>
<dbReference type="Pfam" id="PF18517">
    <property type="entry name" value="LZ3wCH"/>
    <property type="match status" value="1"/>
</dbReference>
<feature type="domain" description="Leucine zipper with capping helix" evidence="8">
    <location>
        <begin position="152"/>
        <end position="204"/>
    </location>
</feature>
<comment type="function">
    <text evidence="5">Required for proper homologous chromosome pairing and efficient cross-over and intragenic recombination during meiosis.</text>
</comment>
<evidence type="ECO:0000256" key="2">
    <source>
        <dbReference type="ARBA" id="ARBA00005981"/>
    </source>
</evidence>
<evidence type="ECO:0000256" key="4">
    <source>
        <dbReference type="ARBA" id="ARBA00023242"/>
    </source>
</evidence>
<reference evidence="9" key="1">
    <citation type="submission" date="2021-01" db="EMBL/GenBank/DDBJ databases">
        <authorList>
            <person name="Corre E."/>
            <person name="Pelletier E."/>
            <person name="Niang G."/>
            <person name="Scheremetjew M."/>
            <person name="Finn R."/>
            <person name="Kale V."/>
            <person name="Holt S."/>
            <person name="Cochrane G."/>
            <person name="Meng A."/>
            <person name="Brown T."/>
            <person name="Cohen L."/>
        </authorList>
    </citation>
    <scope>NUCLEOTIDE SEQUENCE</scope>
    <source>
        <strain evidence="9">CCAP 955/1</strain>
    </source>
</reference>
<evidence type="ECO:0000259" key="8">
    <source>
        <dbReference type="Pfam" id="PF18517"/>
    </source>
</evidence>